<keyword evidence="4 13" id="KW-0328">Glycosyltransferase</keyword>
<evidence type="ECO:0000313" key="16">
    <source>
        <dbReference type="Proteomes" id="UP000694569"/>
    </source>
</evidence>
<keyword evidence="9 13" id="KW-0333">Golgi apparatus</keyword>
<evidence type="ECO:0000256" key="1">
    <source>
        <dbReference type="ARBA" id="ARBA00004323"/>
    </source>
</evidence>
<evidence type="ECO:0000256" key="4">
    <source>
        <dbReference type="ARBA" id="ARBA00022676"/>
    </source>
</evidence>
<dbReference type="EC" id="2.4.1.-" evidence="13"/>
<name>A0A8C5M339_9ANUR</name>
<keyword evidence="11" id="KW-0472">Membrane</keyword>
<evidence type="ECO:0000256" key="9">
    <source>
        <dbReference type="ARBA" id="ARBA00023034"/>
    </source>
</evidence>
<evidence type="ECO:0000256" key="7">
    <source>
        <dbReference type="ARBA" id="ARBA00022968"/>
    </source>
</evidence>
<reference evidence="15" key="1">
    <citation type="submission" date="2025-08" db="UniProtKB">
        <authorList>
            <consortium name="Ensembl"/>
        </authorList>
    </citation>
    <scope>IDENTIFICATION</scope>
</reference>
<accession>A0A8C5M339</accession>
<evidence type="ECO:0000256" key="14">
    <source>
        <dbReference type="SAM" id="MobiDB-lite"/>
    </source>
</evidence>
<dbReference type="PANTHER" id="PTHR11214:SF151">
    <property type="entry name" value="HEXOSYLTRANSFERASE"/>
    <property type="match status" value="1"/>
</dbReference>
<evidence type="ECO:0000256" key="12">
    <source>
        <dbReference type="ARBA" id="ARBA00023180"/>
    </source>
</evidence>
<proteinExistence type="inferred from homology"/>
<dbReference type="GeneTree" id="ENSGT00940000163421"/>
<feature type="region of interest" description="Disordered" evidence="14">
    <location>
        <begin position="1"/>
        <end position="23"/>
    </location>
</feature>
<keyword evidence="10" id="KW-0443">Lipid metabolism</keyword>
<sequence>MKKPTLSEIHPSIPKSPASTTRHPLVPPYPYPYKFLINPQKKCSNRNPFLVILVPIRCHDLESRLTIRQTWGNESNYPGLNVITLFLVGISTVRTRPVQQMLEEESAAFGDIAQQDFLDTYYNLTLKTLMGMEWVSKFCPSASYVAKIDNDMFINVEYLVHQLLRPELSVRTNYFTGDIYSNTGPLRDPAYKWYVPVEVYPNKTYPPYCVGTAYVFSADMARKIYDIAQVLMAIPMEDVYIGICLFELHIPPTNPPGHIFNRYDKYNRCTFNRLIAVHVRGNDELKTIWDDFWAQKFLSC</sequence>
<protein>
    <recommendedName>
        <fullName evidence="13">Hexosyltransferase</fullName>
        <ecNumber evidence="13">2.4.1.-</ecNumber>
    </recommendedName>
</protein>
<dbReference type="Ensembl" id="ENSLLET00000006526.1">
    <property type="protein sequence ID" value="ENSLLEP00000006263.1"/>
    <property type="gene ID" value="ENSLLEG00000003952.1"/>
</dbReference>
<keyword evidence="12" id="KW-0325">Glycoprotein</keyword>
<dbReference type="Gene3D" id="3.90.550.50">
    <property type="match status" value="1"/>
</dbReference>
<reference evidence="15" key="2">
    <citation type="submission" date="2025-09" db="UniProtKB">
        <authorList>
            <consortium name="Ensembl"/>
        </authorList>
    </citation>
    <scope>IDENTIFICATION</scope>
</reference>
<dbReference type="GO" id="GO:0006493">
    <property type="term" value="P:protein O-linked glycosylation"/>
    <property type="evidence" value="ECO:0007669"/>
    <property type="project" value="TreeGrafter"/>
</dbReference>
<evidence type="ECO:0000256" key="13">
    <source>
        <dbReference type="RuleBase" id="RU363063"/>
    </source>
</evidence>
<evidence type="ECO:0000256" key="8">
    <source>
        <dbReference type="ARBA" id="ARBA00022989"/>
    </source>
</evidence>
<comment type="subcellular location">
    <subcellularLocation>
        <location evidence="1 13">Golgi apparatus membrane</location>
        <topology evidence="1 13">Single-pass type II membrane protein</topology>
    </subcellularLocation>
</comment>
<dbReference type="GO" id="GO:0000139">
    <property type="term" value="C:Golgi membrane"/>
    <property type="evidence" value="ECO:0007669"/>
    <property type="project" value="UniProtKB-SubCell"/>
</dbReference>
<keyword evidence="5" id="KW-0808">Transferase</keyword>
<keyword evidence="7" id="KW-0735">Signal-anchor</keyword>
<evidence type="ECO:0000256" key="11">
    <source>
        <dbReference type="ARBA" id="ARBA00023136"/>
    </source>
</evidence>
<dbReference type="GO" id="GO:0006629">
    <property type="term" value="P:lipid metabolic process"/>
    <property type="evidence" value="ECO:0007669"/>
    <property type="project" value="UniProtKB-KW"/>
</dbReference>
<evidence type="ECO:0000256" key="10">
    <source>
        <dbReference type="ARBA" id="ARBA00023098"/>
    </source>
</evidence>
<organism evidence="15 16">
    <name type="scientific">Leptobrachium leishanense</name>
    <name type="common">Leishan spiny toad</name>
    <dbReference type="NCBI Taxonomy" id="445787"/>
    <lineage>
        <taxon>Eukaryota</taxon>
        <taxon>Metazoa</taxon>
        <taxon>Chordata</taxon>
        <taxon>Craniata</taxon>
        <taxon>Vertebrata</taxon>
        <taxon>Euteleostomi</taxon>
        <taxon>Amphibia</taxon>
        <taxon>Batrachia</taxon>
        <taxon>Anura</taxon>
        <taxon>Pelobatoidea</taxon>
        <taxon>Megophryidae</taxon>
        <taxon>Leptobrachium</taxon>
    </lineage>
</organism>
<dbReference type="Pfam" id="PF01762">
    <property type="entry name" value="Galactosyl_T"/>
    <property type="match status" value="1"/>
</dbReference>
<dbReference type="PANTHER" id="PTHR11214">
    <property type="entry name" value="BETA-1,3-N-ACETYLGLUCOSAMINYLTRANSFERASE"/>
    <property type="match status" value="1"/>
</dbReference>
<evidence type="ECO:0000256" key="6">
    <source>
        <dbReference type="ARBA" id="ARBA00022692"/>
    </source>
</evidence>
<evidence type="ECO:0000313" key="15">
    <source>
        <dbReference type="Ensembl" id="ENSLLEP00000006263.1"/>
    </source>
</evidence>
<dbReference type="InterPro" id="IPR002659">
    <property type="entry name" value="Glyco_trans_31"/>
</dbReference>
<keyword evidence="16" id="KW-1185">Reference proteome</keyword>
<dbReference type="FunFam" id="3.90.550.50:FF:000001">
    <property type="entry name" value="Hexosyltransferase"/>
    <property type="match status" value="1"/>
</dbReference>
<comment type="similarity">
    <text evidence="3 13">Belongs to the glycosyltransferase 31 family.</text>
</comment>
<evidence type="ECO:0000256" key="3">
    <source>
        <dbReference type="ARBA" id="ARBA00008661"/>
    </source>
</evidence>
<evidence type="ECO:0000256" key="2">
    <source>
        <dbReference type="ARBA" id="ARBA00004922"/>
    </source>
</evidence>
<keyword evidence="8" id="KW-1133">Transmembrane helix</keyword>
<evidence type="ECO:0000256" key="5">
    <source>
        <dbReference type="ARBA" id="ARBA00022679"/>
    </source>
</evidence>
<keyword evidence="6" id="KW-0812">Transmembrane</keyword>
<comment type="pathway">
    <text evidence="2">Protein modification; protein glycosylation.</text>
</comment>
<dbReference type="AlphaFoldDB" id="A0A8C5M339"/>
<dbReference type="GO" id="GO:0008499">
    <property type="term" value="F:N-acetyl-beta-D-glucosaminide beta-(1,3)-galactosyltransferase activity"/>
    <property type="evidence" value="ECO:0007669"/>
    <property type="project" value="TreeGrafter"/>
</dbReference>
<dbReference type="Proteomes" id="UP000694569">
    <property type="component" value="Unplaced"/>
</dbReference>
<dbReference type="OrthoDB" id="5957813at2759"/>